<proteinExistence type="predicted"/>
<comment type="caution">
    <text evidence="1">The sequence shown here is derived from an EMBL/GenBank/DDBJ whole genome shotgun (WGS) entry which is preliminary data.</text>
</comment>
<dbReference type="AlphaFoldDB" id="A0A0J7KT12"/>
<dbReference type="Gene3D" id="3.90.550.10">
    <property type="entry name" value="Spore Coat Polysaccharide Biosynthesis Protein SpsA, Chain A"/>
    <property type="match status" value="1"/>
</dbReference>
<protein>
    <submittedName>
        <fullName evidence="1">Glycosyltransferase</fullName>
    </submittedName>
</protein>
<dbReference type="PaxDb" id="67767-A0A0J7KT12"/>
<accession>A0A0J7KT12</accession>
<evidence type="ECO:0000313" key="1">
    <source>
        <dbReference type="EMBL" id="KMQ93537.1"/>
    </source>
</evidence>
<dbReference type="STRING" id="67767.A0A0J7KT12"/>
<dbReference type="OrthoDB" id="533531at2759"/>
<dbReference type="GO" id="GO:0016740">
    <property type="term" value="F:transferase activity"/>
    <property type="evidence" value="ECO:0007669"/>
    <property type="project" value="UniProtKB-KW"/>
</dbReference>
<keyword evidence="1" id="KW-0808">Transferase</keyword>
<keyword evidence="2" id="KW-1185">Reference proteome</keyword>
<gene>
    <name evidence="1" type="ORF">RF55_6349</name>
</gene>
<organism evidence="1 2">
    <name type="scientific">Lasius niger</name>
    <name type="common">Black garden ant</name>
    <dbReference type="NCBI Taxonomy" id="67767"/>
    <lineage>
        <taxon>Eukaryota</taxon>
        <taxon>Metazoa</taxon>
        <taxon>Ecdysozoa</taxon>
        <taxon>Arthropoda</taxon>
        <taxon>Hexapoda</taxon>
        <taxon>Insecta</taxon>
        <taxon>Pterygota</taxon>
        <taxon>Neoptera</taxon>
        <taxon>Endopterygota</taxon>
        <taxon>Hymenoptera</taxon>
        <taxon>Apocrita</taxon>
        <taxon>Aculeata</taxon>
        <taxon>Formicoidea</taxon>
        <taxon>Formicidae</taxon>
        <taxon>Formicinae</taxon>
        <taxon>Lasius</taxon>
        <taxon>Lasius</taxon>
    </lineage>
</organism>
<dbReference type="SUPFAM" id="SSF53448">
    <property type="entry name" value="Nucleotide-diphospho-sugar transferases"/>
    <property type="match status" value="1"/>
</dbReference>
<dbReference type="InterPro" id="IPR029044">
    <property type="entry name" value="Nucleotide-diphossugar_trans"/>
</dbReference>
<reference evidence="1 2" key="1">
    <citation type="submission" date="2015-04" db="EMBL/GenBank/DDBJ databases">
        <title>Lasius niger genome sequencing.</title>
        <authorList>
            <person name="Konorov E.A."/>
            <person name="Nikitin M.A."/>
            <person name="Kirill M.V."/>
            <person name="Chang P."/>
        </authorList>
    </citation>
    <scope>NUCLEOTIDE SEQUENCE [LARGE SCALE GENOMIC DNA]</scope>
    <source>
        <tissue evidence="1">Whole</tissue>
    </source>
</reference>
<sequence length="297" mass="34399">MKWFFAMTQQALTQDLNKPKGLRKGFADCIRVAVNSAKEKTSLQPHMIFDGAECDFTREMEACGVKVIFHRLSWYDRLQAAQKQSKPEWDTYMEKAAGSFLRLEIPLLEDEDQYVLYTDCDILFLNGVDLSACRPETFAVAGQFSEKNSVTDINAGVTLLNLDRLREDLPAMIDFMCQNFSEISGFDQELLRGFYHKNWSRLDPKYNWKPYWGINKDAVILHFYAGKPDTGCLLLQDPSYGAGGEALEEARYWFFQNPEGYAYYLPLWERYRTQHTIANDDTYLEEEIALFDAARHS</sequence>
<evidence type="ECO:0000313" key="2">
    <source>
        <dbReference type="Proteomes" id="UP000036403"/>
    </source>
</evidence>
<dbReference type="Proteomes" id="UP000036403">
    <property type="component" value="Unassembled WGS sequence"/>
</dbReference>
<dbReference type="EMBL" id="LBMM01003434">
    <property type="protein sequence ID" value="KMQ93537.1"/>
    <property type="molecule type" value="Genomic_DNA"/>
</dbReference>
<name>A0A0J7KT12_LASNI</name>